<dbReference type="InterPro" id="IPR031321">
    <property type="entry name" value="UCP012641"/>
</dbReference>
<feature type="domain" description="Zinc-ribbon" evidence="1">
    <location>
        <begin position="30"/>
        <end position="120"/>
    </location>
</feature>
<dbReference type="InterPro" id="IPR011201">
    <property type="entry name" value="Zinc-ribbon_6_bact"/>
</dbReference>
<keyword evidence="3" id="KW-1185">Reference proteome</keyword>
<dbReference type="PIRSF" id="PIRSF012641">
    <property type="entry name" value="UCP012641"/>
    <property type="match status" value="1"/>
</dbReference>
<dbReference type="RefSeq" id="WP_201166724.1">
    <property type="nucleotide sequence ID" value="NZ_JAEPWM010000001.1"/>
</dbReference>
<protein>
    <submittedName>
        <fullName evidence="2">Zinc-binding metallopeptidase</fullName>
    </submittedName>
</protein>
<accession>A0A934TR40</accession>
<dbReference type="Pfam" id="PF15887">
    <property type="entry name" value="Peptidase_Mx"/>
    <property type="match status" value="1"/>
</dbReference>
<sequence>MQDLLQSLGNELEAQRADTRARAKRLSRSYKCRCGAQLFFRNTKCLTCDAQLGYLPDDGRLVALQPGPRPGTWLAPGRSDVLKFCANRNSPAACNWMMYAANPAEHCIACRLNRTIPSLDDADNARYWSAIEIAKRRLVSQLLALGLPVRSKVQEDPEQGLMFDFLRSPPGGPQVMTGHANGLITLNVEEADDAKREKMRHAMREPYRTLLGHFRHEVGHYYWDRLIWNTKWLEPFRQLFGDERASYAEALKRNYEQGPPADWARSYISSYATMHPWEDWAESWAHYMHVVDSLATAMGFGLDAEDIEADIVPFGRDALYAPDDPNASRFLELLNGWTEIMVVCNELARSMGQPDFYPFVMSKPAVAKLQFVQMVVFQSRAEARL</sequence>
<reference evidence="2" key="1">
    <citation type="journal article" date="2012" name="J. Microbiol. Biotechnol.">
        <title>Ramlibacter ginsenosidimutans sp. nov., with ginsenoside-converting activity.</title>
        <authorList>
            <person name="Wang L."/>
            <person name="An D.S."/>
            <person name="Kim S.G."/>
            <person name="Jin F.X."/>
            <person name="Kim S.C."/>
            <person name="Lee S.T."/>
            <person name="Im W.T."/>
        </authorList>
    </citation>
    <scope>NUCLEOTIDE SEQUENCE</scope>
    <source>
        <strain evidence="2">KACC 17527</strain>
    </source>
</reference>
<dbReference type="AlphaFoldDB" id="A0A934TR40"/>
<gene>
    <name evidence="2" type="ORF">JJB11_04730</name>
</gene>
<evidence type="ECO:0000313" key="2">
    <source>
        <dbReference type="EMBL" id="MBK6005386.1"/>
    </source>
</evidence>
<organism evidence="2 3">
    <name type="scientific">Ramlibacter ginsenosidimutans</name>
    <dbReference type="NCBI Taxonomy" id="502333"/>
    <lineage>
        <taxon>Bacteria</taxon>
        <taxon>Pseudomonadati</taxon>
        <taxon>Pseudomonadota</taxon>
        <taxon>Betaproteobacteria</taxon>
        <taxon>Burkholderiales</taxon>
        <taxon>Comamonadaceae</taxon>
        <taxon>Ramlibacter</taxon>
    </lineage>
</organism>
<evidence type="ECO:0000313" key="3">
    <source>
        <dbReference type="Proteomes" id="UP000630528"/>
    </source>
</evidence>
<name>A0A934TR40_9BURK</name>
<evidence type="ECO:0000259" key="1">
    <source>
        <dbReference type="Pfam" id="PF10005"/>
    </source>
</evidence>
<dbReference type="Proteomes" id="UP000630528">
    <property type="component" value="Unassembled WGS sequence"/>
</dbReference>
<proteinExistence type="predicted"/>
<reference evidence="2" key="2">
    <citation type="submission" date="2021-01" db="EMBL/GenBank/DDBJ databases">
        <authorList>
            <person name="Kang M."/>
        </authorList>
    </citation>
    <scope>NUCLEOTIDE SEQUENCE</scope>
    <source>
        <strain evidence="2">KACC 17527</strain>
    </source>
</reference>
<comment type="caution">
    <text evidence="2">The sequence shown here is derived from an EMBL/GenBank/DDBJ whole genome shotgun (WGS) entry which is preliminary data.</text>
</comment>
<dbReference type="EMBL" id="JAEPWM010000001">
    <property type="protein sequence ID" value="MBK6005386.1"/>
    <property type="molecule type" value="Genomic_DNA"/>
</dbReference>
<dbReference type="Pfam" id="PF10005">
    <property type="entry name" value="Zn_ribbon_DZR_6"/>
    <property type="match status" value="1"/>
</dbReference>
<dbReference type="Gene3D" id="3.40.390.70">
    <property type="match status" value="1"/>
</dbReference>